<feature type="transmembrane region" description="Helical" evidence="8">
    <location>
        <begin position="263"/>
        <end position="286"/>
    </location>
</feature>
<evidence type="ECO:0000256" key="3">
    <source>
        <dbReference type="ARBA" id="ARBA00022741"/>
    </source>
</evidence>
<dbReference type="SMART" id="SM00382">
    <property type="entry name" value="AAA"/>
    <property type="match status" value="1"/>
</dbReference>
<keyword evidence="2 8" id="KW-0812">Transmembrane</keyword>
<dbReference type="PROSITE" id="PS50893">
    <property type="entry name" value="ABC_TRANSPORTER_2"/>
    <property type="match status" value="1"/>
</dbReference>
<dbReference type="Gene3D" id="3.40.50.300">
    <property type="entry name" value="P-loop containing nucleotide triphosphate hydrolases"/>
    <property type="match status" value="1"/>
</dbReference>
<dbReference type="Gene3D" id="1.20.1560.10">
    <property type="entry name" value="ABC transporter type 1, transmembrane domain"/>
    <property type="match status" value="1"/>
</dbReference>
<evidence type="ECO:0000313" key="11">
    <source>
        <dbReference type="EMBL" id="MFC6020743.1"/>
    </source>
</evidence>
<comment type="caution">
    <text evidence="11">The sequence shown here is derived from an EMBL/GenBank/DDBJ whole genome shotgun (WGS) entry which is preliminary data.</text>
</comment>
<evidence type="ECO:0000256" key="4">
    <source>
        <dbReference type="ARBA" id="ARBA00022840"/>
    </source>
</evidence>
<dbReference type="Proteomes" id="UP001596203">
    <property type="component" value="Unassembled WGS sequence"/>
</dbReference>
<dbReference type="InterPro" id="IPR003439">
    <property type="entry name" value="ABC_transporter-like_ATP-bd"/>
</dbReference>
<reference evidence="12" key="1">
    <citation type="journal article" date="2019" name="Int. J. Syst. Evol. Microbiol.">
        <title>The Global Catalogue of Microorganisms (GCM) 10K type strain sequencing project: providing services to taxonomists for standard genome sequencing and annotation.</title>
        <authorList>
            <consortium name="The Broad Institute Genomics Platform"/>
            <consortium name="The Broad Institute Genome Sequencing Center for Infectious Disease"/>
            <person name="Wu L."/>
            <person name="Ma J."/>
        </authorList>
    </citation>
    <scope>NUCLEOTIDE SEQUENCE [LARGE SCALE GENOMIC DNA]</scope>
    <source>
        <strain evidence="12">ZS-35-S2</strain>
    </source>
</reference>
<evidence type="ECO:0000259" key="9">
    <source>
        <dbReference type="PROSITE" id="PS50893"/>
    </source>
</evidence>
<comment type="subcellular location">
    <subcellularLocation>
        <location evidence="1">Cell membrane</location>
        <topology evidence="1">Multi-pass membrane protein</topology>
    </subcellularLocation>
</comment>
<dbReference type="PROSITE" id="PS50929">
    <property type="entry name" value="ABC_TM1F"/>
    <property type="match status" value="1"/>
</dbReference>
<keyword evidence="12" id="KW-1185">Reference proteome</keyword>
<evidence type="ECO:0000256" key="7">
    <source>
        <dbReference type="SAM" id="MobiDB-lite"/>
    </source>
</evidence>
<dbReference type="InterPro" id="IPR017871">
    <property type="entry name" value="ABC_transporter-like_CS"/>
</dbReference>
<proteinExistence type="predicted"/>
<dbReference type="InterPro" id="IPR027417">
    <property type="entry name" value="P-loop_NTPase"/>
</dbReference>
<keyword evidence="3" id="KW-0547">Nucleotide-binding</keyword>
<feature type="transmembrane region" description="Helical" evidence="8">
    <location>
        <begin position="68"/>
        <end position="88"/>
    </location>
</feature>
<evidence type="ECO:0000256" key="2">
    <source>
        <dbReference type="ARBA" id="ARBA00022692"/>
    </source>
</evidence>
<accession>A0ABW1KI60</accession>
<gene>
    <name evidence="11" type="ORF">ACFP2T_31820</name>
</gene>
<keyword evidence="5 8" id="KW-1133">Transmembrane helix</keyword>
<dbReference type="InterPro" id="IPR039421">
    <property type="entry name" value="Type_1_exporter"/>
</dbReference>
<evidence type="ECO:0000259" key="10">
    <source>
        <dbReference type="PROSITE" id="PS50929"/>
    </source>
</evidence>
<feature type="domain" description="ABC transmembrane type-1" evidence="10">
    <location>
        <begin position="153"/>
        <end position="306"/>
    </location>
</feature>
<dbReference type="CDD" id="cd03228">
    <property type="entry name" value="ABCC_MRP_Like"/>
    <property type="match status" value="1"/>
</dbReference>
<dbReference type="PROSITE" id="PS00211">
    <property type="entry name" value="ABC_TRANSPORTER_1"/>
    <property type="match status" value="1"/>
</dbReference>
<evidence type="ECO:0000313" key="12">
    <source>
        <dbReference type="Proteomes" id="UP001596203"/>
    </source>
</evidence>
<dbReference type="InterPro" id="IPR036640">
    <property type="entry name" value="ABC1_TM_sf"/>
</dbReference>
<evidence type="ECO:0000256" key="8">
    <source>
        <dbReference type="SAM" id="Phobius"/>
    </source>
</evidence>
<dbReference type="SUPFAM" id="SSF52540">
    <property type="entry name" value="P-loop containing nucleoside triphosphate hydrolases"/>
    <property type="match status" value="1"/>
</dbReference>
<evidence type="ECO:0000256" key="6">
    <source>
        <dbReference type="ARBA" id="ARBA00023136"/>
    </source>
</evidence>
<dbReference type="EMBL" id="JBHSPR010000037">
    <property type="protein sequence ID" value="MFC6020743.1"/>
    <property type="molecule type" value="Genomic_DNA"/>
</dbReference>
<name>A0ABW1KI60_9ACTN</name>
<sequence length="627" mass="66702">MRRRLTAASRVTSARIRLLRLLSDAGVAPAGMLVILQLIRAAVPTAQALSVGHLVAVFGAGHSDRQVLGAAGLVAGLFLVDHAVWLVLTAVRALVVKRIDGRLRAGLRTLAADLPGLDHLEGRSFQDRASRVVDGGMGLGRDRSAGSAAAGQLELVFRMVSALAATALLATFSPMLALGLLLVSLFIRAMLRRQWMRIIDVLDADTAGQRKEYYVSAQAVIGAAKDVRLFGLSDWFAGRFRAVATRTYAPVYREMLAVLRRQWWTALLTVASATAALAVPAAAVLSGSLDPAQLITFVLAAWGVMSISSVGMEAYDIEYGLRGVEAADELAAEYGTSGKSGHGTREKAESTAPVGSSPSPSPSPSPTSTSTPPTVRFEDVVFTYPGTSRPVLDGLTVTLRPGETVAVVGENGVGKTTFVKLLGGLYRPDSGRITVDGVDLATLDLPAWRRRLAVLFQDFVRYPASLRDNVTFAAPHLAGDGAVRNALDRAGGTRLLAELADGLDTSLWSEGEDGTDLSGGQWQRVALARVLFAAAAGGRVLVLDEPTAHLDVRAEAEFHQRVVSRVRNTTTVLISHRLSTVRPADRIILLRGGRVAEDGSHDALMALGGDYARFFTIQAEAFTMEAR</sequence>
<dbReference type="PANTHER" id="PTHR24221">
    <property type="entry name" value="ATP-BINDING CASSETTE SUB-FAMILY B"/>
    <property type="match status" value="1"/>
</dbReference>
<evidence type="ECO:0000256" key="1">
    <source>
        <dbReference type="ARBA" id="ARBA00004651"/>
    </source>
</evidence>
<dbReference type="InterPro" id="IPR011527">
    <property type="entry name" value="ABC1_TM_dom"/>
</dbReference>
<dbReference type="InterPro" id="IPR003593">
    <property type="entry name" value="AAA+_ATPase"/>
</dbReference>
<dbReference type="RefSeq" id="WP_377428292.1">
    <property type="nucleotide sequence ID" value="NZ_JBHSPR010000037.1"/>
</dbReference>
<evidence type="ECO:0000256" key="5">
    <source>
        <dbReference type="ARBA" id="ARBA00022989"/>
    </source>
</evidence>
<dbReference type="SUPFAM" id="SSF90123">
    <property type="entry name" value="ABC transporter transmembrane region"/>
    <property type="match status" value="1"/>
</dbReference>
<protein>
    <submittedName>
        <fullName evidence="11">ABC transporter ATP-binding protein</fullName>
    </submittedName>
</protein>
<dbReference type="GO" id="GO:0005524">
    <property type="term" value="F:ATP binding"/>
    <property type="evidence" value="ECO:0007669"/>
    <property type="project" value="UniProtKB-KW"/>
</dbReference>
<organism evidence="11 12">
    <name type="scientific">Plantactinospora solaniradicis</name>
    <dbReference type="NCBI Taxonomy" id="1723736"/>
    <lineage>
        <taxon>Bacteria</taxon>
        <taxon>Bacillati</taxon>
        <taxon>Actinomycetota</taxon>
        <taxon>Actinomycetes</taxon>
        <taxon>Micromonosporales</taxon>
        <taxon>Micromonosporaceae</taxon>
        <taxon>Plantactinospora</taxon>
    </lineage>
</organism>
<keyword evidence="6 8" id="KW-0472">Membrane</keyword>
<dbReference type="PANTHER" id="PTHR24221:SF646">
    <property type="entry name" value="HAEMOLYSIN SECRETION ATP-BINDING PROTEIN"/>
    <property type="match status" value="1"/>
</dbReference>
<keyword evidence="4 11" id="KW-0067">ATP-binding</keyword>
<dbReference type="Pfam" id="PF00005">
    <property type="entry name" value="ABC_tran"/>
    <property type="match status" value="1"/>
</dbReference>
<feature type="region of interest" description="Disordered" evidence="7">
    <location>
        <begin position="335"/>
        <end position="374"/>
    </location>
</feature>
<feature type="domain" description="ABC transporter" evidence="9">
    <location>
        <begin position="375"/>
        <end position="617"/>
    </location>
</feature>
<feature type="transmembrane region" description="Helical" evidence="8">
    <location>
        <begin position="162"/>
        <end position="187"/>
    </location>
</feature>